<dbReference type="PANTHER" id="PTHR43616">
    <property type="entry name" value="GLYCEROL DEHYDROGENASE"/>
    <property type="match status" value="1"/>
</dbReference>
<evidence type="ECO:0000256" key="8">
    <source>
        <dbReference type="PIRSR" id="PIRSR000112-1"/>
    </source>
</evidence>
<gene>
    <name evidence="11" type="ORF">AB840_07135</name>
</gene>
<feature type="binding site" evidence="9">
    <location>
        <position position="134"/>
    </location>
    <ligand>
        <name>NAD(+)</name>
        <dbReference type="ChEBI" id="CHEBI:57540"/>
    </ligand>
</feature>
<name>A0A0J6ZNX6_9FIRM</name>
<dbReference type="SUPFAM" id="SSF56796">
    <property type="entry name" value="Dehydroquinate synthase-like"/>
    <property type="match status" value="1"/>
</dbReference>
<feature type="domain" description="Alcohol dehydrogenase iron-type/glycerol dehydrogenase GldA" evidence="10">
    <location>
        <begin position="15"/>
        <end position="138"/>
    </location>
</feature>
<evidence type="ECO:0000256" key="5">
    <source>
        <dbReference type="ARBA" id="ARBA00039147"/>
    </source>
</evidence>
<comment type="catalytic activity">
    <reaction evidence="7">
        <text>glycerol + NAD(+) = dihydroxyacetone + NADH + H(+)</text>
        <dbReference type="Rhea" id="RHEA:13769"/>
        <dbReference type="ChEBI" id="CHEBI:15378"/>
        <dbReference type="ChEBI" id="CHEBI:16016"/>
        <dbReference type="ChEBI" id="CHEBI:17754"/>
        <dbReference type="ChEBI" id="CHEBI:57540"/>
        <dbReference type="ChEBI" id="CHEBI:57945"/>
        <dbReference type="EC" id="1.1.1.6"/>
    </reaction>
</comment>
<evidence type="ECO:0000256" key="4">
    <source>
        <dbReference type="ARBA" id="ARBA00037918"/>
    </source>
</evidence>
<dbReference type="InterPro" id="IPR001670">
    <property type="entry name" value="ADH_Fe/GldA"/>
</dbReference>
<proteinExistence type="predicted"/>
<evidence type="ECO:0000259" key="10">
    <source>
        <dbReference type="Pfam" id="PF00465"/>
    </source>
</evidence>
<comment type="caution">
    <text evidence="11">The sequence shown here is derived from an EMBL/GenBank/DDBJ whole genome shotgun (WGS) entry which is preliminary data.</text>
</comment>
<comment type="pathway">
    <text evidence="4">Polyol metabolism; glycerol fermentation; glycerone phosphate from glycerol (oxidative route): step 1/2.</text>
</comment>
<dbReference type="STRING" id="39029.BSR42_08585"/>
<evidence type="ECO:0000313" key="12">
    <source>
        <dbReference type="Proteomes" id="UP000036503"/>
    </source>
</evidence>
<feature type="binding site" evidence="9">
    <location>
        <position position="128"/>
    </location>
    <ligand>
        <name>NAD(+)</name>
        <dbReference type="ChEBI" id="CHEBI:57540"/>
    </ligand>
</feature>
<protein>
    <recommendedName>
        <fullName evidence="6">Glycerol dehydrogenase</fullName>
        <ecNumber evidence="5">1.1.1.6</ecNumber>
    </recommendedName>
</protein>
<feature type="binding site" evidence="8">
    <location>
        <position position="262"/>
    </location>
    <ligand>
        <name>glycerol</name>
        <dbReference type="ChEBI" id="CHEBI:17754"/>
    </ligand>
</feature>
<feature type="binding site" evidence="8">
    <location>
        <position position="280"/>
    </location>
    <ligand>
        <name>glycerol</name>
        <dbReference type="ChEBI" id="CHEBI:17754"/>
    </ligand>
</feature>
<dbReference type="Pfam" id="PF00465">
    <property type="entry name" value="Fe-ADH"/>
    <property type="match status" value="1"/>
</dbReference>
<sequence>MSKFDYTLVLPAFTIGTAPYAEIGRVTRHFGKKVIIIGGKTALAKAEDRLMGELRSTDLEILDTVWYGGDSTYENVEALLANPAVQQADLIFGVGGGRAIDTCKVVADKAGKAFFAFPTVASNCAPSTAIAVMYKEDKSFAGYYYLPQPPVHTFIDMTIIADSPFELFWAGIGDAMSKECESELASRKAEIFHTVLLGRALGKVCTEPLLEHGEKALADFKQKNITFELQQVVLDIIISTGLVSNCTTGDNGEYYYNSSLAHLFYNSSTVLPQVVEGHLHGEIVSFGVLVLLTYDRQFALRDRIAALYKNAAYPVKLADLDIQEQEVDAIVEKAPSITEWHCVPEPLTQDAFKKAILETDTFGRGL</sequence>
<keyword evidence="8" id="KW-0862">Zinc</keyword>
<keyword evidence="12" id="KW-1185">Reference proteome</keyword>
<feature type="binding site" evidence="9">
    <location>
        <begin position="119"/>
        <end position="122"/>
    </location>
    <ligand>
        <name>NAD(+)</name>
        <dbReference type="ChEBI" id="CHEBI:57540"/>
    </ligand>
</feature>
<dbReference type="EC" id="1.1.1.6" evidence="5"/>
<evidence type="ECO:0000256" key="2">
    <source>
        <dbReference type="ARBA" id="ARBA00023002"/>
    </source>
</evidence>
<dbReference type="PIRSF" id="PIRSF000112">
    <property type="entry name" value="Glycerol_dehydrogenase"/>
    <property type="match status" value="1"/>
</dbReference>
<keyword evidence="2" id="KW-0560">Oxidoreductase</keyword>
<evidence type="ECO:0000256" key="7">
    <source>
        <dbReference type="ARBA" id="ARBA00049006"/>
    </source>
</evidence>
<dbReference type="PATRIC" id="fig|1122219.3.peg.956"/>
<dbReference type="Gene3D" id="3.40.50.1970">
    <property type="match status" value="1"/>
</dbReference>
<dbReference type="GO" id="GO:0008888">
    <property type="term" value="F:glycerol dehydrogenase (NAD+) activity"/>
    <property type="evidence" value="ECO:0007669"/>
    <property type="project" value="UniProtKB-EC"/>
</dbReference>
<evidence type="ECO:0000256" key="3">
    <source>
        <dbReference type="ARBA" id="ARBA00023027"/>
    </source>
</evidence>
<organism evidence="11 12">
    <name type="scientific">Megasphaera cerevisiae DSM 20462</name>
    <dbReference type="NCBI Taxonomy" id="1122219"/>
    <lineage>
        <taxon>Bacteria</taxon>
        <taxon>Bacillati</taxon>
        <taxon>Bacillota</taxon>
        <taxon>Negativicutes</taxon>
        <taxon>Veillonellales</taxon>
        <taxon>Veillonellaceae</taxon>
        <taxon>Megasphaera</taxon>
    </lineage>
</organism>
<accession>A0A0J6ZNX6</accession>
<dbReference type="OrthoDB" id="5198708at2"/>
<dbReference type="InParanoid" id="A0A0J6ZNX6"/>
<dbReference type="InterPro" id="IPR016205">
    <property type="entry name" value="Glycerol_DH"/>
</dbReference>
<dbReference type="EMBL" id="LEKT01000019">
    <property type="protein sequence ID" value="KMO86581.1"/>
    <property type="molecule type" value="Genomic_DNA"/>
</dbReference>
<dbReference type="RefSeq" id="WP_048514150.1">
    <property type="nucleotide sequence ID" value="NZ_FUXD01000011.1"/>
</dbReference>
<evidence type="ECO:0000256" key="1">
    <source>
        <dbReference type="ARBA" id="ARBA00022723"/>
    </source>
</evidence>
<dbReference type="Gene3D" id="1.20.1090.10">
    <property type="entry name" value="Dehydroquinate synthase-like - alpha domain"/>
    <property type="match status" value="1"/>
</dbReference>
<dbReference type="Proteomes" id="UP000036503">
    <property type="component" value="Unassembled WGS sequence"/>
</dbReference>
<evidence type="ECO:0000256" key="6">
    <source>
        <dbReference type="ARBA" id="ARBA00040132"/>
    </source>
</evidence>
<comment type="cofactor">
    <cofactor evidence="8">
        <name>Zn(2+)</name>
        <dbReference type="ChEBI" id="CHEBI:29105"/>
    </cofactor>
    <text evidence="8">Binds 1 zinc ion per subunit.</text>
</comment>
<dbReference type="PANTHER" id="PTHR43616:SF5">
    <property type="entry name" value="GLYCEROL DEHYDROGENASE 1"/>
    <property type="match status" value="1"/>
</dbReference>
<evidence type="ECO:0000256" key="9">
    <source>
        <dbReference type="PIRSR" id="PIRSR000112-3"/>
    </source>
</evidence>
<dbReference type="GO" id="GO:0046872">
    <property type="term" value="F:metal ion binding"/>
    <property type="evidence" value="ECO:0007669"/>
    <property type="project" value="UniProtKB-KW"/>
</dbReference>
<evidence type="ECO:0000313" key="11">
    <source>
        <dbReference type="EMBL" id="KMO86581.1"/>
    </source>
</evidence>
<feature type="binding site" evidence="8">
    <location>
        <position position="174"/>
    </location>
    <ligand>
        <name>glycerol</name>
        <dbReference type="ChEBI" id="CHEBI:17754"/>
    </ligand>
</feature>
<keyword evidence="3 9" id="KW-0520">NAD</keyword>
<dbReference type="AlphaFoldDB" id="A0A0J6ZNX6"/>
<keyword evidence="1 8" id="KW-0479">Metal-binding</keyword>
<dbReference type="CDD" id="cd08171">
    <property type="entry name" value="GlyDH-like"/>
    <property type="match status" value="1"/>
</dbReference>
<reference evidence="11 12" key="1">
    <citation type="submission" date="2015-06" db="EMBL/GenBank/DDBJ databases">
        <title>Draft genome sequence of beer spoilage bacterium Megasphaera cerevisiae type strain 20462.</title>
        <authorList>
            <person name="Kutumbaka K."/>
            <person name="Pasmowitz J."/>
            <person name="Mategko J."/>
            <person name="Reyes D."/>
            <person name="Friedrich A."/>
            <person name="Han S."/>
            <person name="Martens-Habbena W."/>
            <person name="Neal-McKinney J."/>
            <person name="Janagama H.K."/>
            <person name="Nadala C."/>
            <person name="Samadpour M."/>
        </authorList>
    </citation>
    <scope>NUCLEOTIDE SEQUENCE [LARGE SCALE GENOMIC DNA]</scope>
    <source>
        <strain evidence="11 12">DSM 20462</strain>
    </source>
</reference>
<feature type="binding site" evidence="9">
    <location>
        <begin position="97"/>
        <end position="101"/>
    </location>
    <ligand>
        <name>NAD(+)</name>
        <dbReference type="ChEBI" id="CHEBI:57540"/>
    </ligand>
</feature>